<reference evidence="2 3" key="1">
    <citation type="submission" date="2018-12" db="EMBL/GenBank/DDBJ databases">
        <authorList>
            <person name="hu s."/>
            <person name="Xu Y."/>
            <person name="Xu B."/>
            <person name="Li F."/>
        </authorList>
    </citation>
    <scope>NUCLEOTIDE SEQUENCE [LARGE SCALE GENOMIC DNA]</scope>
    <source>
        <strain evidence="2 3">KSW2-17</strain>
    </source>
</reference>
<evidence type="ECO:0000313" key="3">
    <source>
        <dbReference type="Proteomes" id="UP000268291"/>
    </source>
</evidence>
<proteinExistence type="predicted"/>
<evidence type="ECO:0000313" key="2">
    <source>
        <dbReference type="EMBL" id="RUQ87650.1"/>
    </source>
</evidence>
<evidence type="ECO:0000256" key="1">
    <source>
        <dbReference type="SAM" id="MobiDB-lite"/>
    </source>
</evidence>
<gene>
    <name evidence="2" type="ORF">ELQ93_12330</name>
</gene>
<organism evidence="2 3">
    <name type="scientific">Labedella gwakjiensis</name>
    <dbReference type="NCBI Taxonomy" id="390269"/>
    <lineage>
        <taxon>Bacteria</taxon>
        <taxon>Bacillati</taxon>
        <taxon>Actinomycetota</taxon>
        <taxon>Actinomycetes</taxon>
        <taxon>Micrococcales</taxon>
        <taxon>Microbacteriaceae</taxon>
        <taxon>Labedella</taxon>
    </lineage>
</organism>
<protein>
    <submittedName>
        <fullName evidence="2">Uncharacterized protein</fullName>
    </submittedName>
</protein>
<sequence>MPDSHACDVVTEYPRVALTDAAIASTENPTSAEVVAAVDFVDDTETSSVWTPGPGLVVRSEPAGS</sequence>
<keyword evidence="3" id="KW-1185">Reference proteome</keyword>
<name>A0ABY0CCB0_9MICO</name>
<feature type="region of interest" description="Disordered" evidence="1">
    <location>
        <begin position="45"/>
        <end position="65"/>
    </location>
</feature>
<dbReference type="EMBL" id="RZGY01000001">
    <property type="protein sequence ID" value="RUQ87650.1"/>
    <property type="molecule type" value="Genomic_DNA"/>
</dbReference>
<accession>A0ABY0CCB0</accession>
<dbReference type="Proteomes" id="UP000268291">
    <property type="component" value="Unassembled WGS sequence"/>
</dbReference>
<comment type="caution">
    <text evidence="2">The sequence shown here is derived from an EMBL/GenBank/DDBJ whole genome shotgun (WGS) entry which is preliminary data.</text>
</comment>